<keyword evidence="4" id="KW-1185">Reference proteome</keyword>
<evidence type="ECO:0000313" key="4">
    <source>
        <dbReference type="Proteomes" id="UP000289340"/>
    </source>
</evidence>
<gene>
    <name evidence="3" type="ORF">D0Y65_004802</name>
</gene>
<comment type="caution">
    <text evidence="3">The sequence shown here is derived from an EMBL/GenBank/DDBJ whole genome shotgun (WGS) entry which is preliminary data.</text>
</comment>
<dbReference type="Pfam" id="PF00076">
    <property type="entry name" value="RRM_1"/>
    <property type="match status" value="1"/>
</dbReference>
<dbReference type="InterPro" id="IPR012677">
    <property type="entry name" value="Nucleotide-bd_a/b_plait_sf"/>
</dbReference>
<feature type="domain" description="RRM" evidence="2">
    <location>
        <begin position="6"/>
        <end position="73"/>
    </location>
</feature>
<dbReference type="PROSITE" id="PS50102">
    <property type="entry name" value="RRM"/>
    <property type="match status" value="1"/>
</dbReference>
<dbReference type="AlphaFoldDB" id="A0A445LTF3"/>
<dbReference type="GO" id="GO:0003723">
    <property type="term" value="F:RNA binding"/>
    <property type="evidence" value="ECO:0007669"/>
    <property type="project" value="UniProtKB-UniRule"/>
</dbReference>
<dbReference type="GO" id="GO:1990904">
    <property type="term" value="C:ribonucleoprotein complex"/>
    <property type="evidence" value="ECO:0007669"/>
    <property type="project" value="UniProtKB-KW"/>
</dbReference>
<keyword evidence="1" id="KW-0694">RNA-binding</keyword>
<proteinExistence type="predicted"/>
<dbReference type="InterPro" id="IPR053260">
    <property type="entry name" value="hnRNP"/>
</dbReference>
<dbReference type="PANTHER" id="PTHR48035">
    <property type="entry name" value="HETEROGENEOUS NUCLEAR RIBONUCLEOPROTEIN 1"/>
    <property type="match status" value="1"/>
</dbReference>
<evidence type="ECO:0000313" key="3">
    <source>
        <dbReference type="EMBL" id="RZC26307.1"/>
    </source>
</evidence>
<dbReference type="SUPFAM" id="SSF54928">
    <property type="entry name" value="RNA-binding domain, RBD"/>
    <property type="match status" value="1"/>
</dbReference>
<organism evidence="3 4">
    <name type="scientific">Glycine soja</name>
    <name type="common">Wild soybean</name>
    <dbReference type="NCBI Taxonomy" id="3848"/>
    <lineage>
        <taxon>Eukaryota</taxon>
        <taxon>Viridiplantae</taxon>
        <taxon>Streptophyta</taxon>
        <taxon>Embryophyta</taxon>
        <taxon>Tracheophyta</taxon>
        <taxon>Spermatophyta</taxon>
        <taxon>Magnoliopsida</taxon>
        <taxon>eudicotyledons</taxon>
        <taxon>Gunneridae</taxon>
        <taxon>Pentapetalae</taxon>
        <taxon>rosids</taxon>
        <taxon>fabids</taxon>
        <taxon>Fabales</taxon>
        <taxon>Fabaceae</taxon>
        <taxon>Papilionoideae</taxon>
        <taxon>50 kb inversion clade</taxon>
        <taxon>NPAAA clade</taxon>
        <taxon>indigoferoid/millettioid clade</taxon>
        <taxon>Phaseoleae</taxon>
        <taxon>Glycine</taxon>
        <taxon>Glycine subgen. Soja</taxon>
    </lineage>
</organism>
<evidence type="ECO:0000259" key="2">
    <source>
        <dbReference type="PROSITE" id="PS50102"/>
    </source>
</evidence>
<evidence type="ECO:0000256" key="1">
    <source>
        <dbReference type="PROSITE-ProRule" id="PRU00176"/>
    </source>
</evidence>
<name>A0A445LTF3_GLYSO</name>
<protein>
    <submittedName>
        <fullName evidence="3">Heterogeneous nuclear ribonucleoprotein 1</fullName>
    </submittedName>
</protein>
<dbReference type="PANTHER" id="PTHR48035:SF2">
    <property type="entry name" value="RNA-BINDING REGION RNP-1 DOMAIN-CONTAINING PROTEIN"/>
    <property type="match status" value="1"/>
</dbReference>
<keyword evidence="3" id="KW-0687">Ribonucleoprotein</keyword>
<dbReference type="InterPro" id="IPR035979">
    <property type="entry name" value="RBD_domain_sf"/>
</dbReference>
<dbReference type="InterPro" id="IPR000504">
    <property type="entry name" value="RRM_dom"/>
</dbReference>
<sequence length="137" mass="16271">MDSDQGKLFIGEISWDTTEDKLKEHFGNYDDVLSTSVMREKNTGKPRGFGFVVFADPNILDRVMEDKHVIDGRTCNRQKGITECDYYVMHWMSTIILGSFRNNWETYFNEVRPLEVERFKALRIQWAQYYLKVRNQT</sequence>
<reference evidence="3 4" key="1">
    <citation type="submission" date="2018-09" db="EMBL/GenBank/DDBJ databases">
        <title>A high-quality reference genome of wild soybean provides a powerful tool to mine soybean genomes.</title>
        <authorList>
            <person name="Xie M."/>
            <person name="Chung C.Y.L."/>
            <person name="Li M.-W."/>
            <person name="Wong F.-L."/>
            <person name="Chan T.-F."/>
            <person name="Lam H.-M."/>
        </authorList>
    </citation>
    <scope>NUCLEOTIDE SEQUENCE [LARGE SCALE GENOMIC DNA]</scope>
    <source>
        <strain evidence="4">cv. W05</strain>
        <tissue evidence="3">Hypocotyl of etiolated seedlings</tissue>
    </source>
</reference>
<dbReference type="Gene3D" id="3.30.70.330">
    <property type="match status" value="1"/>
</dbReference>
<accession>A0A445LTF3</accession>
<dbReference type="EMBL" id="QZWG01000002">
    <property type="protein sequence ID" value="RZC26307.1"/>
    <property type="molecule type" value="Genomic_DNA"/>
</dbReference>
<dbReference type="Proteomes" id="UP000289340">
    <property type="component" value="Chromosome 2"/>
</dbReference>
<dbReference type="SMART" id="SM00360">
    <property type="entry name" value="RRM"/>
    <property type="match status" value="1"/>
</dbReference>